<comment type="caution">
    <text evidence="1">The sequence shown here is derived from an EMBL/GenBank/DDBJ whole genome shotgun (WGS) entry which is preliminary data.</text>
</comment>
<gene>
    <name evidence="1" type="ORF">E1963_17315</name>
</gene>
<dbReference type="PANTHER" id="PTHR35787">
    <property type="entry name" value="GLYCEROL UPTAKE OPERON ANTITERMINATOR REGULATORY PROTEIN"/>
    <property type="match status" value="1"/>
</dbReference>
<dbReference type="Proteomes" id="UP000295710">
    <property type="component" value="Unassembled WGS sequence"/>
</dbReference>
<evidence type="ECO:0000313" key="1">
    <source>
        <dbReference type="EMBL" id="TDA20404.1"/>
    </source>
</evidence>
<keyword evidence="2" id="KW-1185">Reference proteome</keyword>
<dbReference type="GO" id="GO:0006355">
    <property type="term" value="P:regulation of DNA-templated transcription"/>
    <property type="evidence" value="ECO:0007669"/>
    <property type="project" value="InterPro"/>
</dbReference>
<proteinExistence type="predicted"/>
<dbReference type="EMBL" id="SMMX01000022">
    <property type="protein sequence ID" value="TDA20404.1"/>
    <property type="molecule type" value="Genomic_DNA"/>
</dbReference>
<evidence type="ECO:0000313" key="2">
    <source>
        <dbReference type="Proteomes" id="UP000295710"/>
    </source>
</evidence>
<name>A0A4R4F9T5_9FIRM</name>
<dbReference type="Pfam" id="PF04309">
    <property type="entry name" value="G3P_antiterm"/>
    <property type="match status" value="1"/>
</dbReference>
<dbReference type="AlphaFoldDB" id="A0A4R4F9T5"/>
<dbReference type="SUPFAM" id="SSF110391">
    <property type="entry name" value="GlpP-like"/>
    <property type="match status" value="1"/>
</dbReference>
<dbReference type="InterPro" id="IPR013785">
    <property type="entry name" value="Aldolase_TIM"/>
</dbReference>
<organism evidence="1 2">
    <name type="scientific">Extibacter muris</name>
    <dbReference type="NCBI Taxonomy" id="1796622"/>
    <lineage>
        <taxon>Bacteria</taxon>
        <taxon>Bacillati</taxon>
        <taxon>Bacillota</taxon>
        <taxon>Clostridia</taxon>
        <taxon>Lachnospirales</taxon>
        <taxon>Lachnospiraceae</taxon>
        <taxon>Extibacter</taxon>
    </lineage>
</organism>
<dbReference type="Gene3D" id="3.20.20.70">
    <property type="entry name" value="Aldolase class I"/>
    <property type="match status" value="1"/>
</dbReference>
<sequence length="186" mass="20742">MKRMIELFEDNPVIPGVICDEDVELVLENETKIAFTLFGEIADIGNIVKRLKDGGKTVFVNIDMVDGFAGRNSVIKFMKQNTVADGIISSKASMLRYAKEQGFYTVHRFFILDSSSYRSIGKQLEISKADFINVVPGWTKVVEWAVEEHKKPVISAGLVCDKKIVIDNLNAGAIAICSTNHDVWEL</sequence>
<dbReference type="PIRSF" id="PIRSF016897">
    <property type="entry name" value="GlpP"/>
    <property type="match status" value="1"/>
</dbReference>
<protein>
    <submittedName>
        <fullName evidence="1">Glycerol-3-phosphate responsive antiterminator</fullName>
    </submittedName>
</protein>
<dbReference type="PANTHER" id="PTHR35787:SF1">
    <property type="entry name" value="GLYCEROL UPTAKE OPERON ANTITERMINATOR REGULATORY PROTEIN"/>
    <property type="match status" value="1"/>
</dbReference>
<dbReference type="InterPro" id="IPR006699">
    <property type="entry name" value="GlpP"/>
</dbReference>
<dbReference type="GO" id="GO:0006071">
    <property type="term" value="P:glycerol metabolic process"/>
    <property type="evidence" value="ECO:0007669"/>
    <property type="project" value="InterPro"/>
</dbReference>
<reference evidence="1 2" key="1">
    <citation type="journal article" date="2016" name="Nat. Microbiol.">
        <title>The Mouse Intestinal Bacterial Collection (miBC) provides host-specific insight into cultured diversity and functional potential of the gut microbiota.</title>
        <authorList>
            <person name="Lagkouvardos I."/>
            <person name="Pukall R."/>
            <person name="Abt B."/>
            <person name="Foesel B.U."/>
            <person name="Meier-Kolthoff J.P."/>
            <person name="Kumar N."/>
            <person name="Bresciani A."/>
            <person name="Martinez I."/>
            <person name="Just S."/>
            <person name="Ziegler C."/>
            <person name="Brugiroux S."/>
            <person name="Garzetti D."/>
            <person name="Wenning M."/>
            <person name="Bui T.P."/>
            <person name="Wang J."/>
            <person name="Hugenholtz F."/>
            <person name="Plugge C.M."/>
            <person name="Peterson D.A."/>
            <person name="Hornef M.W."/>
            <person name="Baines J.F."/>
            <person name="Smidt H."/>
            <person name="Walter J."/>
            <person name="Kristiansen K."/>
            <person name="Nielsen H.B."/>
            <person name="Haller D."/>
            <person name="Overmann J."/>
            <person name="Stecher B."/>
            <person name="Clavel T."/>
        </authorList>
    </citation>
    <scope>NUCLEOTIDE SEQUENCE [LARGE SCALE GENOMIC DNA]</scope>
    <source>
        <strain evidence="1 2">DSM 28560</strain>
    </source>
</reference>
<accession>A0A4R4F9T5</accession>
<dbReference type="RefSeq" id="WP_132280741.1">
    <property type="nucleotide sequence ID" value="NZ_JAOBST010000032.1"/>
</dbReference>